<dbReference type="Gene3D" id="3.40.50.300">
    <property type="entry name" value="P-loop containing nucleotide triphosphate hydrolases"/>
    <property type="match status" value="1"/>
</dbReference>
<reference evidence="3 4" key="1">
    <citation type="journal article" date="2013" name="Genome Announc.">
        <title>Complete Genome Sequence of Carnobacterium gilichinskyi Strain WN1359T (DSM 27470T).</title>
        <authorList>
            <person name="Leonard M.T."/>
            <person name="Panayotova N."/>
            <person name="Farmerie W.G."/>
            <person name="Triplett E.W."/>
            <person name="Nicholson W.L."/>
        </authorList>
    </citation>
    <scope>NUCLEOTIDE SEQUENCE [LARGE SCALE GENOMIC DNA]</scope>
    <source>
        <strain evidence="3 4">WN1359</strain>
    </source>
</reference>
<name>U5SC44_9LACT</name>
<protein>
    <recommendedName>
        <fullName evidence="2">Dynamin N-terminal domain-containing protein</fullName>
    </recommendedName>
</protein>
<sequence length="678" mass="78087">MIKSDTKINEQYMHILKQLSQKKRDSIEDTTRNRISFYRNISGNYLEKVTKYTSSSNQVERETPTLTKVVFNQKESNYSSRLCDKVTSIIPLYQNLEKDLDMPFKLFVMGPGNYGKSTLINSLLGTKEKHAIENIRPMTWKIDIFEKKLETNKVIIVYKNGIRKHCSKIEAQHMIDKEESKTKESKQVVKKKMNEYIVKNKLGPKEKKELKLKMERDEVYYSDIVEVHWGIPNSPFLSQFSIVDTPGLNQENFSGEVRNNVQEYYHKSDGVIWLLDATAISAKNTDKLLNDLDESLQKMGGKRATENMIAVLNRIDLVDIIPGQREQVIKDAERIYGDRFNRIIPYSALKAYEGAINKNEKLMDQSGRNNLLNEIRYTFFQDAKMIQCEKKNEACSLYNTDMKNTIEDYQEQLKKDSMKLSGALPIANETLAEEATRLSKEYKSSLNSYIESFSRELTQKLEHLNTVTDDSEKNKYVNEVIFKHSALLNESKNFMEEAHISISNRTQEIIQENHFTQYEHLNKLYTVSISLPSLSKAKVKTNLNISMPSIGKFAAYSAGAGLLFGPIGAIIGGGVGAYFSNKARQKTMDSFMNEAVRIKEKLWLEYKLFLKKLQNTAKNEIMEHLKQPFCDLYNIENKELTDVIDSSNLLLTCGTEVLQEFERKDLRFAPLVKALILS</sequence>
<dbReference type="InterPro" id="IPR005662">
    <property type="entry name" value="GTPase_Era-like"/>
</dbReference>
<organism evidence="3 4">
    <name type="scientific">Carnobacterium inhibens subsp. gilichinskyi</name>
    <dbReference type="NCBI Taxonomy" id="1266845"/>
    <lineage>
        <taxon>Bacteria</taxon>
        <taxon>Bacillati</taxon>
        <taxon>Bacillota</taxon>
        <taxon>Bacilli</taxon>
        <taxon>Lactobacillales</taxon>
        <taxon>Carnobacteriaceae</taxon>
        <taxon>Carnobacterium</taxon>
    </lineage>
</organism>
<keyword evidence="1" id="KW-0812">Transmembrane</keyword>
<gene>
    <name evidence="3" type="ORF">Q783_09970</name>
</gene>
<dbReference type="GO" id="GO:0005525">
    <property type="term" value="F:GTP binding"/>
    <property type="evidence" value="ECO:0007669"/>
    <property type="project" value="InterPro"/>
</dbReference>
<feature type="transmembrane region" description="Helical" evidence="1">
    <location>
        <begin position="553"/>
        <end position="579"/>
    </location>
</feature>
<evidence type="ECO:0000313" key="4">
    <source>
        <dbReference type="Proteomes" id="UP000017469"/>
    </source>
</evidence>
<keyword evidence="1" id="KW-0472">Membrane</keyword>
<evidence type="ECO:0000256" key="1">
    <source>
        <dbReference type="SAM" id="Phobius"/>
    </source>
</evidence>
<dbReference type="SUPFAM" id="SSF52540">
    <property type="entry name" value="P-loop containing nucleoside triphosphate hydrolases"/>
    <property type="match status" value="1"/>
</dbReference>
<dbReference type="PATRIC" id="fig|1266845.5.peg.1888"/>
<dbReference type="InterPro" id="IPR045063">
    <property type="entry name" value="Dynamin_N"/>
</dbReference>
<dbReference type="RefSeq" id="WP_023179280.1">
    <property type="nucleotide sequence ID" value="NC_022606.1"/>
</dbReference>
<dbReference type="EMBL" id="CP006812">
    <property type="protein sequence ID" value="AGY82879.1"/>
    <property type="molecule type" value="Genomic_DNA"/>
</dbReference>
<evidence type="ECO:0000313" key="3">
    <source>
        <dbReference type="EMBL" id="AGY82879.1"/>
    </source>
</evidence>
<dbReference type="STRING" id="1266845.Q783_09970"/>
<dbReference type="HOGENOM" id="CLU_407503_0_0_9"/>
<dbReference type="GO" id="GO:0019843">
    <property type="term" value="F:rRNA binding"/>
    <property type="evidence" value="ECO:0007669"/>
    <property type="project" value="TreeGrafter"/>
</dbReference>
<dbReference type="GO" id="GO:0000028">
    <property type="term" value="P:ribosomal small subunit assembly"/>
    <property type="evidence" value="ECO:0007669"/>
    <property type="project" value="TreeGrafter"/>
</dbReference>
<accession>U5SC44</accession>
<evidence type="ECO:0000259" key="2">
    <source>
        <dbReference type="Pfam" id="PF00350"/>
    </source>
</evidence>
<dbReference type="AlphaFoldDB" id="U5SC44"/>
<dbReference type="GO" id="GO:0043024">
    <property type="term" value="F:ribosomal small subunit binding"/>
    <property type="evidence" value="ECO:0007669"/>
    <property type="project" value="TreeGrafter"/>
</dbReference>
<keyword evidence="1" id="KW-1133">Transmembrane helix</keyword>
<dbReference type="PANTHER" id="PTHR42698">
    <property type="entry name" value="GTPASE ERA"/>
    <property type="match status" value="1"/>
</dbReference>
<dbReference type="Proteomes" id="UP000017469">
    <property type="component" value="Chromosome"/>
</dbReference>
<proteinExistence type="predicted"/>
<dbReference type="eggNOG" id="ENOG5033VST">
    <property type="taxonomic scope" value="Bacteria"/>
</dbReference>
<dbReference type="Pfam" id="PF00350">
    <property type="entry name" value="Dynamin_N"/>
    <property type="match status" value="1"/>
</dbReference>
<feature type="domain" description="Dynamin N-terminal" evidence="2">
    <location>
        <begin position="107"/>
        <end position="311"/>
    </location>
</feature>
<dbReference type="PANTHER" id="PTHR42698:SF1">
    <property type="entry name" value="GTPASE ERA, MITOCHONDRIAL"/>
    <property type="match status" value="1"/>
</dbReference>
<dbReference type="InterPro" id="IPR027417">
    <property type="entry name" value="P-loop_NTPase"/>
</dbReference>
<dbReference type="KEGG" id="caw:Q783_09970"/>